<sequence>MKFEKSTFHQYEDQRDVRLGENANSEAGPSQPKSRKRKALVDERVDTPVAKRSRFLGASLVFESPPRITEIPGYTIYPAMESHQRIFKSFDVKPCGTKTANDDQEPVKPTAYKGNGTKQTFNSDLLETRGDCNDAPAATATKSNNDFSPFAQASLGSEAQLELKDVIADWSTPLNTHEEQQVSAAPAEISPWMFLAPGAEVQEDSAASEAEEQEESEAPEAEAREESVAPKADVQEESAALVAEAEIQPAVASSSTACATESLPTKKAPTTSQQPASEVLTPGLLARVRGVPPAYVNTQSINVETLLSREVTTAVTFTQKEKTTFLNHVGNGDDMAAMEMLPEEQRFSVLDTPESIAAYRAVRPPSASLENVEDRLWVCRAVIKVKLDGNKTVTGIEQMRKHCKNAVGSKDSVARHWRRTHLKLGDVKKATAASSASGSS</sequence>
<dbReference type="HOGENOM" id="CLU_539874_0_0_1"/>
<accession>A0A0C2WCP6</accession>
<dbReference type="AlphaFoldDB" id="A0A0C2WCP6"/>
<feature type="compositionally biased region" description="Polar residues" evidence="1">
    <location>
        <begin position="116"/>
        <end position="125"/>
    </location>
</feature>
<evidence type="ECO:0000313" key="3">
    <source>
        <dbReference type="Proteomes" id="UP000054097"/>
    </source>
</evidence>
<reference evidence="3" key="2">
    <citation type="submission" date="2015-01" db="EMBL/GenBank/DDBJ databases">
        <title>Evolutionary Origins and Diversification of the Mycorrhizal Mutualists.</title>
        <authorList>
            <consortium name="DOE Joint Genome Institute"/>
            <consortium name="Mycorrhizal Genomics Consortium"/>
            <person name="Kohler A."/>
            <person name="Kuo A."/>
            <person name="Nagy L.G."/>
            <person name="Floudas D."/>
            <person name="Copeland A."/>
            <person name="Barry K.W."/>
            <person name="Cichocki N."/>
            <person name="Veneault-Fourrey C."/>
            <person name="LaButti K."/>
            <person name="Lindquist E.A."/>
            <person name="Lipzen A."/>
            <person name="Lundell T."/>
            <person name="Morin E."/>
            <person name="Murat C."/>
            <person name="Riley R."/>
            <person name="Ohm R."/>
            <person name="Sun H."/>
            <person name="Tunlid A."/>
            <person name="Henrissat B."/>
            <person name="Grigoriev I.V."/>
            <person name="Hibbett D.S."/>
            <person name="Martin F."/>
        </authorList>
    </citation>
    <scope>NUCLEOTIDE SEQUENCE [LARGE SCALE GENOMIC DNA]</scope>
    <source>
        <strain evidence="3">MAFF 305830</strain>
    </source>
</reference>
<feature type="region of interest" description="Disordered" evidence="1">
    <location>
        <begin position="97"/>
        <end position="146"/>
    </location>
</feature>
<dbReference type="EMBL" id="KN824326">
    <property type="protein sequence ID" value="KIM24228.1"/>
    <property type="molecule type" value="Genomic_DNA"/>
</dbReference>
<feature type="compositionally biased region" description="Polar residues" evidence="1">
    <location>
        <begin position="22"/>
        <end position="32"/>
    </location>
</feature>
<gene>
    <name evidence="2" type="ORF">M408DRAFT_318512</name>
</gene>
<organism evidence="2 3">
    <name type="scientific">Serendipita vermifera MAFF 305830</name>
    <dbReference type="NCBI Taxonomy" id="933852"/>
    <lineage>
        <taxon>Eukaryota</taxon>
        <taxon>Fungi</taxon>
        <taxon>Dikarya</taxon>
        <taxon>Basidiomycota</taxon>
        <taxon>Agaricomycotina</taxon>
        <taxon>Agaricomycetes</taxon>
        <taxon>Sebacinales</taxon>
        <taxon>Serendipitaceae</taxon>
        <taxon>Serendipita</taxon>
    </lineage>
</organism>
<feature type="region of interest" description="Disordered" evidence="1">
    <location>
        <begin position="201"/>
        <end position="278"/>
    </location>
</feature>
<proteinExistence type="predicted"/>
<reference evidence="2 3" key="1">
    <citation type="submission" date="2014-04" db="EMBL/GenBank/DDBJ databases">
        <authorList>
            <consortium name="DOE Joint Genome Institute"/>
            <person name="Kuo A."/>
            <person name="Zuccaro A."/>
            <person name="Kohler A."/>
            <person name="Nagy L.G."/>
            <person name="Floudas D."/>
            <person name="Copeland A."/>
            <person name="Barry K.W."/>
            <person name="Cichocki N."/>
            <person name="Veneault-Fourrey C."/>
            <person name="LaButti K."/>
            <person name="Lindquist E.A."/>
            <person name="Lipzen A."/>
            <person name="Lundell T."/>
            <person name="Morin E."/>
            <person name="Murat C."/>
            <person name="Sun H."/>
            <person name="Tunlid A."/>
            <person name="Henrissat B."/>
            <person name="Grigoriev I.V."/>
            <person name="Hibbett D.S."/>
            <person name="Martin F."/>
            <person name="Nordberg H.P."/>
            <person name="Cantor M.N."/>
            <person name="Hua S.X."/>
        </authorList>
    </citation>
    <scope>NUCLEOTIDE SEQUENCE [LARGE SCALE GENOMIC DNA]</scope>
    <source>
        <strain evidence="2 3">MAFF 305830</strain>
    </source>
</reference>
<feature type="compositionally biased region" description="Acidic residues" evidence="1">
    <location>
        <begin position="209"/>
        <end position="220"/>
    </location>
</feature>
<feature type="region of interest" description="Disordered" evidence="1">
    <location>
        <begin position="1"/>
        <end position="45"/>
    </location>
</feature>
<keyword evidence="3" id="KW-1185">Reference proteome</keyword>
<name>A0A0C2WCP6_SERVB</name>
<evidence type="ECO:0000313" key="2">
    <source>
        <dbReference type="EMBL" id="KIM24228.1"/>
    </source>
</evidence>
<protein>
    <submittedName>
        <fullName evidence="2">Uncharacterized protein</fullName>
    </submittedName>
</protein>
<evidence type="ECO:0000256" key="1">
    <source>
        <dbReference type="SAM" id="MobiDB-lite"/>
    </source>
</evidence>
<feature type="compositionally biased region" description="Polar residues" evidence="1">
    <location>
        <begin position="251"/>
        <end position="276"/>
    </location>
</feature>
<dbReference type="Proteomes" id="UP000054097">
    <property type="component" value="Unassembled WGS sequence"/>
</dbReference>
<feature type="compositionally biased region" description="Basic and acidic residues" evidence="1">
    <location>
        <begin position="1"/>
        <end position="19"/>
    </location>
</feature>